<gene>
    <name evidence="1" type="ORF">MJB10_03080</name>
</gene>
<name>A0AA96LPZ8_9BACL</name>
<dbReference type="RefSeq" id="WP_314801661.1">
    <property type="nucleotide sequence ID" value="NZ_CP130319.1"/>
</dbReference>
<dbReference type="AlphaFoldDB" id="A0AA96LPZ8"/>
<dbReference type="InterPro" id="IPR021228">
    <property type="entry name" value="BrxD"/>
</dbReference>
<dbReference type="Pfam" id="PF10923">
    <property type="entry name" value="BrxC_BrxD"/>
    <property type="match status" value="1"/>
</dbReference>
<evidence type="ECO:0000313" key="1">
    <source>
        <dbReference type="EMBL" id="WNR45151.1"/>
    </source>
</evidence>
<evidence type="ECO:0000313" key="2">
    <source>
        <dbReference type="Proteomes" id="UP001304650"/>
    </source>
</evidence>
<keyword evidence="2" id="KW-1185">Reference proteome</keyword>
<organism evidence="1 2">
    <name type="scientific">Paenibacillus roseopurpureus</name>
    <dbReference type="NCBI Taxonomy" id="2918901"/>
    <lineage>
        <taxon>Bacteria</taxon>
        <taxon>Bacillati</taxon>
        <taxon>Bacillota</taxon>
        <taxon>Bacilli</taxon>
        <taxon>Bacillales</taxon>
        <taxon>Paenibacillaceae</taxon>
        <taxon>Paenibacillus</taxon>
    </lineage>
</organism>
<proteinExistence type="predicted"/>
<reference evidence="1" key="1">
    <citation type="submission" date="2022-02" db="EMBL/GenBank/DDBJ databases">
        <title>Paenibacillus sp. MBLB1832 Whole Genome Shotgun Sequencing.</title>
        <authorList>
            <person name="Hwang C.Y."/>
            <person name="Cho E.-S."/>
            <person name="Seo M.-J."/>
        </authorList>
    </citation>
    <scope>NUCLEOTIDE SEQUENCE</scope>
    <source>
        <strain evidence="1">MBLB1832</strain>
    </source>
</reference>
<accession>A0AA96LPZ8</accession>
<dbReference type="InterPro" id="IPR027417">
    <property type="entry name" value="P-loop_NTPase"/>
</dbReference>
<sequence>MWTPTSGDRVSVSGLGSGTVVKETPRGAIVDLDEPVSTRAEFTISHLTLTSPVQHLEQEMLKGRGTSPLGSTQFKNATSNNPIVEIENSLEMSNKIMSRRSLESLRFGLVPHHHIEEFTLEYDQLSEWVIQSFSVDSPKVHKIIGPYGTGKSHTMSVIRGLARSKGYMVASVEVDGQLISLSEPGKLLHSIYSTLHSVEGETEFPIVQLLEKALIQSSLNSYSVSGLRRVDDHLAVVSYLKHAGLLEQWIEKLEAVFSGSEEFTAASVIKELRRYKTGAFSLHSPIPKKLYERPDGFVESLVCTAWLAKAAGYRGLLITIDEFEVEDANLESAQKKKLMQSLEAIERYVSGHRNLPNVPLGIYFGTLGDLNNEGDRYLDRITELSGGAQYKLRFFSREERIDLARRIHVFYQEAYELNQPYQPEAANNVHTILENKGYDDDSGLLRHFIKWYMALLDVNYGPPGRRLVHADQR</sequence>
<dbReference type="Proteomes" id="UP001304650">
    <property type="component" value="Chromosome"/>
</dbReference>
<dbReference type="EMBL" id="CP130319">
    <property type="protein sequence ID" value="WNR45151.1"/>
    <property type="molecule type" value="Genomic_DNA"/>
</dbReference>
<dbReference type="KEGG" id="proo:MJB10_03080"/>
<dbReference type="SUPFAM" id="SSF52540">
    <property type="entry name" value="P-loop containing nucleoside triphosphate hydrolases"/>
    <property type="match status" value="2"/>
</dbReference>
<protein>
    <submittedName>
        <fullName evidence="1">DUF2791 family P-loop domain-containing protein</fullName>
    </submittedName>
</protein>